<comment type="caution">
    <text evidence="1">The sequence shown here is derived from an EMBL/GenBank/DDBJ whole genome shotgun (WGS) entry which is preliminary data.</text>
</comment>
<proteinExistence type="predicted"/>
<dbReference type="AlphaFoldDB" id="A0A640KHS0"/>
<name>A0A640KHS0_LEITA</name>
<dbReference type="Proteomes" id="UP000419144">
    <property type="component" value="Unassembled WGS sequence"/>
</dbReference>
<keyword evidence="2" id="KW-1185">Reference proteome</keyword>
<dbReference type="EMBL" id="BLBS01000031">
    <property type="protein sequence ID" value="GET88858.1"/>
    <property type="molecule type" value="Genomic_DNA"/>
</dbReference>
<accession>A0A640KHS0</accession>
<reference evidence="1" key="1">
    <citation type="submission" date="2019-11" db="EMBL/GenBank/DDBJ databases">
        <title>Leishmania tarentolae CDS.</title>
        <authorList>
            <person name="Goto Y."/>
            <person name="Yamagishi J."/>
        </authorList>
    </citation>
    <scope>NUCLEOTIDE SEQUENCE [LARGE SCALE GENOMIC DNA]</scope>
    <source>
        <strain evidence="1">Parrot Tar II</strain>
    </source>
</reference>
<evidence type="ECO:0000313" key="2">
    <source>
        <dbReference type="Proteomes" id="UP000419144"/>
    </source>
</evidence>
<sequence length="275" mass="30679">MMARLVCAICRHGGCALGARPRWDRARKLAPRRPYRRHFWRVYLIWACANGLLDGRDVHVRVAAVRLLNHPNAAVFIESIHQPACLLHLLCGGESSLVLLKCLAIRRSRRNGGVVCRLRSLNNRPRRCLSISVDKIHISARERRSAARGPERVREPACALHELVRAIFEVRSAQSCVRGDSARYHILLLLLSCRVLLSPLLVRASDGGSDATLHGVVRGHCGRGGEFDVRERDHLLREPPRASLQLLGMAEQIHPALPAECAGLQLLFKSGHGYQ</sequence>
<protein>
    <submittedName>
        <fullName evidence="1">Uncharacterized protein</fullName>
    </submittedName>
</protein>
<dbReference type="VEuPathDB" id="TriTrypDB:LtaPh_2401451"/>
<gene>
    <name evidence="1" type="ORF">LtaPh_2401451</name>
</gene>
<organism evidence="1 2">
    <name type="scientific">Leishmania tarentolae</name>
    <name type="common">Sauroleishmania tarentolae</name>
    <dbReference type="NCBI Taxonomy" id="5689"/>
    <lineage>
        <taxon>Eukaryota</taxon>
        <taxon>Discoba</taxon>
        <taxon>Euglenozoa</taxon>
        <taxon>Kinetoplastea</taxon>
        <taxon>Metakinetoplastina</taxon>
        <taxon>Trypanosomatida</taxon>
        <taxon>Trypanosomatidae</taxon>
        <taxon>Leishmaniinae</taxon>
        <taxon>Leishmania</taxon>
        <taxon>lizard Leishmania</taxon>
    </lineage>
</organism>
<evidence type="ECO:0000313" key="1">
    <source>
        <dbReference type="EMBL" id="GET88858.1"/>
    </source>
</evidence>